<keyword evidence="6" id="KW-1185">Reference proteome</keyword>
<proteinExistence type="predicted"/>
<gene>
    <name evidence="4" type="ORF">EpCFBP13511_05880</name>
    <name evidence="3" type="ORF">IFT93_14000</name>
</gene>
<reference evidence="4 5" key="1">
    <citation type="journal article" date="2019" name="Sci. Rep.">
        <title>Differences in resource use lead to coexistence of seed-transmitted microbial populations.</title>
        <authorList>
            <person name="Torres-Cortes G."/>
            <person name="Garcia B.J."/>
            <person name="Compant S."/>
            <person name="Rezki S."/>
            <person name="Jones P."/>
            <person name="Preveaux A."/>
            <person name="Briand M."/>
            <person name="Roulet A."/>
            <person name="Bouchez O."/>
            <person name="Jacobson D."/>
            <person name="Barret M."/>
        </authorList>
    </citation>
    <scope>NUCLEOTIDE SEQUENCE [LARGE SCALE GENOMIC DNA]</scope>
    <source>
        <strain evidence="4 5">CFBP13511</strain>
    </source>
</reference>
<comment type="caution">
    <text evidence="4">The sequence shown here is derived from an EMBL/GenBank/DDBJ whole genome shotgun (WGS) entry which is preliminary data.</text>
</comment>
<feature type="chain" id="PRO_5030082111" description="DUF2554 domain-containing protein" evidence="2">
    <location>
        <begin position="22"/>
        <end position="68"/>
    </location>
</feature>
<dbReference type="EMBL" id="JACYNN010000009">
    <property type="protein sequence ID" value="MBD8107511.1"/>
    <property type="molecule type" value="Genomic_DNA"/>
</dbReference>
<evidence type="ECO:0000313" key="5">
    <source>
        <dbReference type="Proteomes" id="UP000306393"/>
    </source>
</evidence>
<dbReference type="RefSeq" id="WP_062743835.1">
    <property type="nucleotide sequence ID" value="NZ_CP022725.1"/>
</dbReference>
<keyword evidence="2" id="KW-0732">Signal</keyword>
<dbReference type="AlphaFoldDB" id="A0A3Q8H5F7"/>
<evidence type="ECO:0000256" key="1">
    <source>
        <dbReference type="SAM" id="MobiDB-lite"/>
    </source>
</evidence>
<reference evidence="3 6" key="2">
    <citation type="journal article" date="2020" name="FEMS Microbiol. Ecol.">
        <title>Temporal dynamics of bacterial communities during seed development and maturation.</title>
        <authorList>
            <person name="Chesneau G."/>
            <person name="Torres-Cortes G."/>
            <person name="Briand M."/>
            <person name="Darrasse A."/>
            <person name="Preveaux A."/>
            <person name="Marais C."/>
            <person name="Jacques M.A."/>
            <person name="Shade A."/>
            <person name="Barret M."/>
        </authorList>
    </citation>
    <scope>NUCLEOTIDE SEQUENCE [LARGE SCALE GENOMIC DNA]</scope>
    <source>
        <strain evidence="3 6">CFBP13732</strain>
    </source>
</reference>
<dbReference type="EMBL" id="QGAC01000004">
    <property type="protein sequence ID" value="TKJ93201.1"/>
    <property type="molecule type" value="Genomic_DNA"/>
</dbReference>
<evidence type="ECO:0000313" key="4">
    <source>
        <dbReference type="EMBL" id="TKJ93201.1"/>
    </source>
</evidence>
<feature type="compositionally biased region" description="Basic and acidic residues" evidence="1">
    <location>
        <begin position="52"/>
        <end position="61"/>
    </location>
</feature>
<accession>A0A3Q8H5F7</accession>
<evidence type="ECO:0000256" key="2">
    <source>
        <dbReference type="SAM" id="SignalP"/>
    </source>
</evidence>
<feature type="region of interest" description="Disordered" evidence="1">
    <location>
        <begin position="45"/>
        <end position="68"/>
    </location>
</feature>
<feature type="signal peptide" evidence="2">
    <location>
        <begin position="1"/>
        <end position="21"/>
    </location>
</feature>
<evidence type="ECO:0000313" key="3">
    <source>
        <dbReference type="EMBL" id="MBD8107511.1"/>
    </source>
</evidence>
<dbReference type="KEGG" id="epe:CI789_10910"/>
<evidence type="ECO:0000313" key="6">
    <source>
        <dbReference type="Proteomes" id="UP000661012"/>
    </source>
</evidence>
<evidence type="ECO:0008006" key="7">
    <source>
        <dbReference type="Google" id="ProtNLM"/>
    </source>
</evidence>
<sequence length="68" mass="7744">MKVNEKIIALFFLLLAITSVAQGQEATVADNSLIHQRNFHTHSGIVDTAENPDEHREESFARRHHLTH</sequence>
<dbReference type="Proteomes" id="UP000306393">
    <property type="component" value="Unassembled WGS sequence"/>
</dbReference>
<name>A0A3Q8H5F7_9GAMM</name>
<protein>
    <recommendedName>
        <fullName evidence="7">DUF2554 domain-containing protein</fullName>
    </recommendedName>
</protein>
<organism evidence="4 5">
    <name type="scientific">Erwinia persicina</name>
    <dbReference type="NCBI Taxonomy" id="55211"/>
    <lineage>
        <taxon>Bacteria</taxon>
        <taxon>Pseudomonadati</taxon>
        <taxon>Pseudomonadota</taxon>
        <taxon>Gammaproteobacteria</taxon>
        <taxon>Enterobacterales</taxon>
        <taxon>Erwiniaceae</taxon>
        <taxon>Erwinia</taxon>
    </lineage>
</organism>
<dbReference type="Proteomes" id="UP000661012">
    <property type="component" value="Unassembled WGS sequence"/>
</dbReference>